<dbReference type="PROSITE" id="PS51257">
    <property type="entry name" value="PROKAR_LIPOPROTEIN"/>
    <property type="match status" value="1"/>
</dbReference>
<feature type="non-terminal residue" evidence="1">
    <location>
        <position position="272"/>
    </location>
</feature>
<gene>
    <name evidence="1" type="ORF">D6J37_23200</name>
</gene>
<evidence type="ECO:0000313" key="1">
    <source>
        <dbReference type="EMBL" id="EBY7405858.1"/>
    </source>
</evidence>
<dbReference type="AlphaFoldDB" id="A0A5X0GMX2"/>
<proteinExistence type="predicted"/>
<name>A0A5X0GMX2_SALET</name>
<sequence>MINKKVFIVALAANAITACSSPPKLTEPDGDWISFDVPQPQQVTPQPAKIRNSFAAGSTNPQISAVSDKNEIRPLLTSSTSTLPVLVKSDGKNVPLYKALKTIVPDSMTVRLAPDVAQTFRSSVSWSGGDQWPHVLQKMLDVNGLKADVNSSRREVIVQYAQKVSIPTQASHGKLAQPTGTVADKSPVAVLKTPLIPKLTEGTKPVMPDKSTPQLKHDSVIKVAPLAKPAPIFKLWTMEKGTTLKAGYMAWASKENCPVGKGKWSVRWDTDT</sequence>
<reference evidence="1" key="1">
    <citation type="submission" date="2018-09" db="EMBL/GenBank/DDBJ databases">
        <authorList>
            <person name="Ashton P.M."/>
            <person name="Dallman T."/>
            <person name="Nair S."/>
            <person name="De Pinna E."/>
            <person name="Peters T."/>
            <person name="Grant K."/>
        </authorList>
    </citation>
    <scope>NUCLEOTIDE SEQUENCE</scope>
    <source>
        <strain evidence="1">243839</strain>
    </source>
</reference>
<organism evidence="1">
    <name type="scientific">Salmonella enterica subsp. enterica serovar Pomona</name>
    <dbReference type="NCBI Taxonomy" id="570935"/>
    <lineage>
        <taxon>Bacteria</taxon>
        <taxon>Pseudomonadati</taxon>
        <taxon>Pseudomonadota</taxon>
        <taxon>Gammaproteobacteria</taxon>
        <taxon>Enterobacterales</taxon>
        <taxon>Enterobacteriaceae</taxon>
        <taxon>Salmonella</taxon>
    </lineage>
</organism>
<comment type="caution">
    <text evidence="1">The sequence shown here is derived from an EMBL/GenBank/DDBJ whole genome shotgun (WGS) entry which is preliminary data.</text>
</comment>
<evidence type="ECO:0008006" key="2">
    <source>
        <dbReference type="Google" id="ProtNLM"/>
    </source>
</evidence>
<accession>A0A5X0GMX2</accession>
<dbReference type="EMBL" id="AAHOXJ010000033">
    <property type="protein sequence ID" value="EBY7405858.1"/>
    <property type="molecule type" value="Genomic_DNA"/>
</dbReference>
<protein>
    <recommendedName>
        <fullName evidence="2">Pilus assembly protein PilL</fullName>
    </recommendedName>
</protein>